<dbReference type="AlphaFoldDB" id="A0A0F9BTG5"/>
<gene>
    <name evidence="1" type="ORF">LCGC14_2407360</name>
</gene>
<proteinExistence type="predicted"/>
<name>A0A0F9BTG5_9ZZZZ</name>
<evidence type="ECO:0000313" key="1">
    <source>
        <dbReference type="EMBL" id="KKL25234.1"/>
    </source>
</evidence>
<sequence>MELEEDQSSAGFITDCYLRSRSQMRKKPITLWMFRRLMNQCWKRSDSAKGMRVLFYYQGKEVYLDRIGQFQVIPDVTIHLKKNP</sequence>
<reference evidence="1" key="1">
    <citation type="journal article" date="2015" name="Nature">
        <title>Complex archaea that bridge the gap between prokaryotes and eukaryotes.</title>
        <authorList>
            <person name="Spang A."/>
            <person name="Saw J.H."/>
            <person name="Jorgensen S.L."/>
            <person name="Zaremba-Niedzwiedzka K."/>
            <person name="Martijn J."/>
            <person name="Lind A.E."/>
            <person name="van Eijk R."/>
            <person name="Schleper C."/>
            <person name="Guy L."/>
            <person name="Ettema T.J."/>
        </authorList>
    </citation>
    <scope>NUCLEOTIDE SEQUENCE</scope>
</reference>
<protein>
    <submittedName>
        <fullName evidence="1">Uncharacterized protein</fullName>
    </submittedName>
</protein>
<accession>A0A0F9BTG5</accession>
<organism evidence="1">
    <name type="scientific">marine sediment metagenome</name>
    <dbReference type="NCBI Taxonomy" id="412755"/>
    <lineage>
        <taxon>unclassified sequences</taxon>
        <taxon>metagenomes</taxon>
        <taxon>ecological metagenomes</taxon>
    </lineage>
</organism>
<comment type="caution">
    <text evidence="1">The sequence shown here is derived from an EMBL/GenBank/DDBJ whole genome shotgun (WGS) entry which is preliminary data.</text>
</comment>
<dbReference type="EMBL" id="LAZR01036293">
    <property type="protein sequence ID" value="KKL25234.1"/>
    <property type="molecule type" value="Genomic_DNA"/>
</dbReference>